<proteinExistence type="predicted"/>
<dbReference type="InterPro" id="IPR012337">
    <property type="entry name" value="RNaseH-like_sf"/>
</dbReference>
<protein>
    <submittedName>
        <fullName evidence="1">Zinc finger SWIM domain-containing protein 3</fullName>
    </submittedName>
</protein>
<dbReference type="Proteomes" id="UP000054636">
    <property type="component" value="Unassembled WGS sequence"/>
</dbReference>
<organism evidence="1 2">
    <name type="scientific">Phytophthora nicotianae</name>
    <name type="common">Potato buckeye rot agent</name>
    <name type="synonym">Phytophthora parasitica</name>
    <dbReference type="NCBI Taxonomy" id="4792"/>
    <lineage>
        <taxon>Eukaryota</taxon>
        <taxon>Sar</taxon>
        <taxon>Stramenopiles</taxon>
        <taxon>Oomycota</taxon>
        <taxon>Peronosporomycetes</taxon>
        <taxon>Peronosporales</taxon>
        <taxon>Peronosporaceae</taxon>
        <taxon>Phytophthora</taxon>
    </lineage>
</organism>
<gene>
    <name evidence="1" type="ORF">AM588_10001339</name>
</gene>
<accession>A0A0W8CIN3</accession>
<dbReference type="EMBL" id="LNFP01002189">
    <property type="protein sequence ID" value="KUF83889.1"/>
    <property type="molecule type" value="Genomic_DNA"/>
</dbReference>
<sequence>MQALLVKDEMKATLNAKIVVELIVELYTSTRNEVINFLEENKEVYPNFTLVADFWTCKTTGDKVLGLRVYLVDKAWQFKSVLLGTRKFNPAYGDREGGILRPFKAWLEHMFEDFGLKNAIFSDSGGDVKAMLRTELDLHWEWCFAHMAHAATKASCGVNGTASAEANPAMANLISKIARTIFQIKHVSTMGNLFEELCKSKTKGASTRLIEYSTSRFLSLTNAMERILLKWPAITAWYEERKQQELRANKTPTEFPLANRHDDLVHVLSVLKQIGEIKRTCQAKRPVQVEVLVKLFLARIQDLNPTSLYHTTCRVMRTLSGLLQVILPLLQQTHGSSCEKHWTNDVF</sequence>
<comment type="caution">
    <text evidence="1">The sequence shown here is derived from an EMBL/GenBank/DDBJ whole genome shotgun (WGS) entry which is preliminary data.</text>
</comment>
<name>A0A0W8CIN3_PHYNI</name>
<evidence type="ECO:0000313" key="1">
    <source>
        <dbReference type="EMBL" id="KUF83889.1"/>
    </source>
</evidence>
<reference evidence="1 2" key="1">
    <citation type="submission" date="2015-11" db="EMBL/GenBank/DDBJ databases">
        <title>Genomes and virulence difference between two physiological races of Phytophthora nicotianae.</title>
        <authorList>
            <person name="Liu H."/>
            <person name="Ma X."/>
            <person name="Yu H."/>
            <person name="Fang D."/>
            <person name="Li Y."/>
            <person name="Wang X."/>
            <person name="Wang W."/>
            <person name="Dong Y."/>
            <person name="Xiao B."/>
        </authorList>
    </citation>
    <scope>NUCLEOTIDE SEQUENCE [LARGE SCALE GENOMIC DNA]</scope>
    <source>
        <strain evidence="2">race 1</strain>
    </source>
</reference>
<evidence type="ECO:0000313" key="2">
    <source>
        <dbReference type="Proteomes" id="UP000054636"/>
    </source>
</evidence>
<dbReference type="AlphaFoldDB" id="A0A0W8CIN3"/>
<dbReference type="SUPFAM" id="SSF53098">
    <property type="entry name" value="Ribonuclease H-like"/>
    <property type="match status" value="1"/>
</dbReference>